<dbReference type="GO" id="GO:0006396">
    <property type="term" value="P:RNA processing"/>
    <property type="evidence" value="ECO:0007669"/>
    <property type="project" value="InterPro"/>
</dbReference>
<dbReference type="InterPro" id="IPR036389">
    <property type="entry name" value="RNase_III_sf"/>
</dbReference>
<feature type="domain" description="RNase III" evidence="1">
    <location>
        <begin position="10"/>
        <end position="143"/>
    </location>
</feature>
<dbReference type="CDD" id="cd00593">
    <property type="entry name" value="RIBOc"/>
    <property type="match status" value="1"/>
</dbReference>
<dbReference type="Pfam" id="PF14622">
    <property type="entry name" value="Ribonucleas_3_3"/>
    <property type="match status" value="1"/>
</dbReference>
<dbReference type="InterPro" id="IPR000999">
    <property type="entry name" value="RNase_III_dom"/>
</dbReference>
<gene>
    <name evidence="2" type="ORF">P153DRAFT_132981</name>
</gene>
<dbReference type="AlphaFoldDB" id="A0A6A6A1Q1"/>
<keyword evidence="3" id="KW-1185">Reference proteome</keyword>
<dbReference type="SMART" id="SM00535">
    <property type="entry name" value="RIBOc"/>
    <property type="match status" value="1"/>
</dbReference>
<dbReference type="Gene3D" id="1.10.1520.10">
    <property type="entry name" value="Ribonuclease III domain"/>
    <property type="match status" value="1"/>
</dbReference>
<dbReference type="Proteomes" id="UP000799771">
    <property type="component" value="Unassembled WGS sequence"/>
</dbReference>
<dbReference type="OrthoDB" id="67027at2759"/>
<dbReference type="EMBL" id="ML977519">
    <property type="protein sequence ID" value="KAF2124491.1"/>
    <property type="molecule type" value="Genomic_DNA"/>
</dbReference>
<name>A0A6A6A1Q1_9PLEO</name>
<accession>A0A6A6A1Q1</accession>
<evidence type="ECO:0000313" key="3">
    <source>
        <dbReference type="Proteomes" id="UP000799771"/>
    </source>
</evidence>
<reference evidence="2" key="1">
    <citation type="journal article" date="2020" name="Stud. Mycol.">
        <title>101 Dothideomycetes genomes: a test case for predicting lifestyles and emergence of pathogens.</title>
        <authorList>
            <person name="Haridas S."/>
            <person name="Albert R."/>
            <person name="Binder M."/>
            <person name="Bloem J."/>
            <person name="Labutti K."/>
            <person name="Salamov A."/>
            <person name="Andreopoulos B."/>
            <person name="Baker S."/>
            <person name="Barry K."/>
            <person name="Bills G."/>
            <person name="Bluhm B."/>
            <person name="Cannon C."/>
            <person name="Castanera R."/>
            <person name="Culley D."/>
            <person name="Daum C."/>
            <person name="Ezra D."/>
            <person name="Gonzalez J."/>
            <person name="Henrissat B."/>
            <person name="Kuo A."/>
            <person name="Liang C."/>
            <person name="Lipzen A."/>
            <person name="Lutzoni F."/>
            <person name="Magnuson J."/>
            <person name="Mondo S."/>
            <person name="Nolan M."/>
            <person name="Ohm R."/>
            <person name="Pangilinan J."/>
            <person name="Park H.-J."/>
            <person name="Ramirez L."/>
            <person name="Alfaro M."/>
            <person name="Sun H."/>
            <person name="Tritt A."/>
            <person name="Yoshinaga Y."/>
            <person name="Zwiers L.-H."/>
            <person name="Turgeon B."/>
            <person name="Goodwin S."/>
            <person name="Spatafora J."/>
            <person name="Crous P."/>
            <person name="Grigoriev I."/>
        </authorList>
    </citation>
    <scope>NUCLEOTIDE SEQUENCE</scope>
    <source>
        <strain evidence="2">CBS 119687</strain>
    </source>
</reference>
<dbReference type="RefSeq" id="XP_033518884.1">
    <property type="nucleotide sequence ID" value="XM_033662055.1"/>
</dbReference>
<dbReference type="GO" id="GO:0004525">
    <property type="term" value="F:ribonuclease III activity"/>
    <property type="evidence" value="ECO:0007669"/>
    <property type="project" value="InterPro"/>
</dbReference>
<dbReference type="SUPFAM" id="SSF69065">
    <property type="entry name" value="RNase III domain-like"/>
    <property type="match status" value="1"/>
</dbReference>
<dbReference type="GeneID" id="54402487"/>
<organism evidence="2 3">
    <name type="scientific">Dothidotthia symphoricarpi CBS 119687</name>
    <dbReference type="NCBI Taxonomy" id="1392245"/>
    <lineage>
        <taxon>Eukaryota</taxon>
        <taxon>Fungi</taxon>
        <taxon>Dikarya</taxon>
        <taxon>Ascomycota</taxon>
        <taxon>Pezizomycotina</taxon>
        <taxon>Dothideomycetes</taxon>
        <taxon>Pleosporomycetidae</taxon>
        <taxon>Pleosporales</taxon>
        <taxon>Dothidotthiaceae</taxon>
        <taxon>Dothidotthia</taxon>
    </lineage>
</organism>
<evidence type="ECO:0000259" key="1">
    <source>
        <dbReference type="PROSITE" id="PS50142"/>
    </source>
</evidence>
<evidence type="ECO:0000313" key="2">
    <source>
        <dbReference type="EMBL" id="KAF2124491.1"/>
    </source>
</evidence>
<protein>
    <submittedName>
        <fullName evidence="2">Ribonuclease III</fullName>
    </submittedName>
</protein>
<sequence>MPMLNTGDKAAQIEEMIGYTFNNKLFAAEAVQMAAPQTAVIHEGMFFGLENNKRLSLLGDAVLAKVLCDKWFHARDNRGHARSLSDWTTARNDLLSNDALAQRGYDLGVDGCVILSPGMHTVSRKMVASSVEAIVGAVYRDGGDSAVLCVIEKLGFFDHRLLLVMFSLLHSTT</sequence>
<proteinExistence type="predicted"/>
<dbReference type="PROSITE" id="PS50142">
    <property type="entry name" value="RNASE_3_2"/>
    <property type="match status" value="1"/>
</dbReference>